<dbReference type="PANTHER" id="PTHR11135">
    <property type="entry name" value="HISTONE ACETYLTRANSFERASE-RELATED"/>
    <property type="match status" value="1"/>
</dbReference>
<dbReference type="AlphaFoldDB" id="A0A0F9NL22"/>
<dbReference type="NCBIfam" id="TIGR01210">
    <property type="entry name" value="archaeosine biosynthesis radical SAM protein RaSEA"/>
    <property type="match status" value="1"/>
</dbReference>
<name>A0A0F9NL22_9ZZZZ</name>
<evidence type="ECO:0000256" key="4">
    <source>
        <dbReference type="ARBA" id="ARBA00022723"/>
    </source>
</evidence>
<keyword evidence="6" id="KW-0411">Iron-sulfur</keyword>
<protein>
    <recommendedName>
        <fullName evidence="7">Elp3/MiaA/NifB-like radical SAM core domain-containing protein</fullName>
    </recommendedName>
</protein>
<organism evidence="8">
    <name type="scientific">marine sediment metagenome</name>
    <dbReference type="NCBI Taxonomy" id="412755"/>
    <lineage>
        <taxon>unclassified sequences</taxon>
        <taxon>metagenomes</taxon>
        <taxon>ecological metagenomes</taxon>
    </lineage>
</organism>
<keyword evidence="5" id="KW-0408">Iron</keyword>
<evidence type="ECO:0000313" key="8">
    <source>
        <dbReference type="EMBL" id="KKN20225.1"/>
    </source>
</evidence>
<dbReference type="SFLD" id="SFLDS00029">
    <property type="entry name" value="Radical_SAM"/>
    <property type="match status" value="1"/>
</dbReference>
<dbReference type="PANTHER" id="PTHR11135:SF0">
    <property type="entry name" value="ELONGATOR COMPLEX PROTEIN 3"/>
    <property type="match status" value="1"/>
</dbReference>
<dbReference type="EMBL" id="LAZR01003263">
    <property type="protein sequence ID" value="KKN20225.1"/>
    <property type="molecule type" value="Genomic_DNA"/>
</dbReference>
<evidence type="ECO:0000256" key="5">
    <source>
        <dbReference type="ARBA" id="ARBA00023004"/>
    </source>
</evidence>
<dbReference type="GO" id="GO:0051539">
    <property type="term" value="F:4 iron, 4 sulfur cluster binding"/>
    <property type="evidence" value="ECO:0007669"/>
    <property type="project" value="UniProtKB-KW"/>
</dbReference>
<dbReference type="InterPro" id="IPR058240">
    <property type="entry name" value="rSAM_sf"/>
</dbReference>
<evidence type="ECO:0000256" key="3">
    <source>
        <dbReference type="ARBA" id="ARBA00022691"/>
    </source>
</evidence>
<sequence>MNSIVGRIKSIRQEALKSRVKLENEQLEYPISFWTKKDRLIHEIGKEFTVILRTKGCSWALSESGGCSMCGYIQDANIEQVSAAQIISQLSHAFNKKISEINEGSDNYVLKIFNSGSFFDENEVSEKVRRFIYEKIAKIENIKEFVIESRCEYITSEKLEELREILNNKYVEVAIGLETVNDYIRNNYINKGLLFNDFKDTFRRCKAQGIGIKAYLLFKPPFLNEQAAIDDCSNSIKVLTNLKINSISINPLNIQKGTLIENLWYKKKYRPPWFYSLFKCLKKSLTQNNLDKIRILSDPSAAGTKRGIHNCFRRECENSAKNMLKEFILSQDLKKLEEGEFNCICKKKYQLQKTYS</sequence>
<evidence type="ECO:0000256" key="1">
    <source>
        <dbReference type="ARBA" id="ARBA00001966"/>
    </source>
</evidence>
<comment type="caution">
    <text evidence="8">The sequence shown here is derived from an EMBL/GenBank/DDBJ whole genome shotgun (WGS) entry which is preliminary data.</text>
</comment>
<dbReference type="InterPro" id="IPR007197">
    <property type="entry name" value="rSAM"/>
</dbReference>
<dbReference type="GO" id="GO:0003824">
    <property type="term" value="F:catalytic activity"/>
    <property type="evidence" value="ECO:0007669"/>
    <property type="project" value="InterPro"/>
</dbReference>
<dbReference type="InterPro" id="IPR006638">
    <property type="entry name" value="Elp3/MiaA/NifB-like_rSAM"/>
</dbReference>
<dbReference type="PIRSF" id="PIRSF004954">
    <property type="entry name" value="Radical_SAM"/>
    <property type="match status" value="1"/>
</dbReference>
<evidence type="ECO:0000256" key="6">
    <source>
        <dbReference type="ARBA" id="ARBA00023014"/>
    </source>
</evidence>
<dbReference type="GO" id="GO:0002926">
    <property type="term" value="P:tRNA wobble base 5-methoxycarbonylmethyl-2-thiouridinylation"/>
    <property type="evidence" value="ECO:0007669"/>
    <property type="project" value="TreeGrafter"/>
</dbReference>
<dbReference type="SUPFAM" id="SSF102114">
    <property type="entry name" value="Radical SAM enzymes"/>
    <property type="match status" value="1"/>
</dbReference>
<dbReference type="CDD" id="cd01335">
    <property type="entry name" value="Radical_SAM"/>
    <property type="match status" value="1"/>
</dbReference>
<evidence type="ECO:0000256" key="2">
    <source>
        <dbReference type="ARBA" id="ARBA00022485"/>
    </source>
</evidence>
<dbReference type="GO" id="GO:0046872">
    <property type="term" value="F:metal ion binding"/>
    <property type="evidence" value="ECO:0007669"/>
    <property type="project" value="UniProtKB-KW"/>
</dbReference>
<accession>A0A0F9NL22</accession>
<dbReference type="InterPro" id="IPR005909">
    <property type="entry name" value="RaSEA"/>
</dbReference>
<dbReference type="SMART" id="SM00729">
    <property type="entry name" value="Elp3"/>
    <property type="match status" value="1"/>
</dbReference>
<evidence type="ECO:0000259" key="7">
    <source>
        <dbReference type="SMART" id="SM00729"/>
    </source>
</evidence>
<feature type="domain" description="Elp3/MiaA/NifB-like radical SAM core" evidence="7">
    <location>
        <begin position="47"/>
        <end position="283"/>
    </location>
</feature>
<keyword evidence="2" id="KW-0004">4Fe-4S</keyword>
<proteinExistence type="predicted"/>
<keyword evidence="4" id="KW-0479">Metal-binding</keyword>
<gene>
    <name evidence="8" type="ORF">LCGC14_0937770</name>
</gene>
<dbReference type="InterPro" id="IPR039661">
    <property type="entry name" value="ELP3"/>
</dbReference>
<comment type="cofactor">
    <cofactor evidence="1">
        <name>[4Fe-4S] cluster</name>
        <dbReference type="ChEBI" id="CHEBI:49883"/>
    </cofactor>
</comment>
<dbReference type="GO" id="GO:0005737">
    <property type="term" value="C:cytoplasm"/>
    <property type="evidence" value="ECO:0007669"/>
    <property type="project" value="TreeGrafter"/>
</dbReference>
<reference evidence="8" key="1">
    <citation type="journal article" date="2015" name="Nature">
        <title>Complex archaea that bridge the gap between prokaryotes and eukaryotes.</title>
        <authorList>
            <person name="Spang A."/>
            <person name="Saw J.H."/>
            <person name="Jorgensen S.L."/>
            <person name="Zaremba-Niedzwiedzka K."/>
            <person name="Martijn J."/>
            <person name="Lind A.E."/>
            <person name="van Eijk R."/>
            <person name="Schleper C."/>
            <person name="Guy L."/>
            <person name="Ettema T.J."/>
        </authorList>
    </citation>
    <scope>NUCLEOTIDE SEQUENCE</scope>
</reference>
<keyword evidence="3" id="KW-0949">S-adenosyl-L-methionine</keyword>